<dbReference type="InterPro" id="IPR003591">
    <property type="entry name" value="Leu-rich_rpt_typical-subtyp"/>
</dbReference>
<comment type="caution">
    <text evidence="12">The sequence shown here is derived from an EMBL/GenBank/DDBJ whole genome shotgun (WGS) entry which is preliminary data.</text>
</comment>
<dbReference type="InterPro" id="IPR000157">
    <property type="entry name" value="TIR_dom"/>
</dbReference>
<evidence type="ECO:0000256" key="10">
    <source>
        <dbReference type="SAM" id="Phobius"/>
    </source>
</evidence>
<feature type="transmembrane region" description="Helical" evidence="10">
    <location>
        <begin position="569"/>
        <end position="597"/>
    </location>
</feature>
<evidence type="ECO:0000256" key="9">
    <source>
        <dbReference type="ARBA" id="ARBA00023180"/>
    </source>
</evidence>
<evidence type="ECO:0000256" key="6">
    <source>
        <dbReference type="ARBA" id="ARBA00022989"/>
    </source>
</evidence>
<comment type="subcellular location">
    <subcellularLocation>
        <location evidence="1">Membrane</location>
        <topology evidence="1">Single-pass membrane protein</topology>
    </subcellularLocation>
</comment>
<evidence type="ECO:0000256" key="3">
    <source>
        <dbReference type="ARBA" id="ARBA00022692"/>
    </source>
</evidence>
<keyword evidence="5" id="KW-0677">Repeat</keyword>
<dbReference type="SMART" id="SM00255">
    <property type="entry name" value="TIR"/>
    <property type="match status" value="1"/>
</dbReference>
<keyword evidence="9" id="KW-0325">Glycoprotein</keyword>
<keyword evidence="13" id="KW-1185">Reference proteome</keyword>
<dbReference type="SUPFAM" id="SSF52058">
    <property type="entry name" value="L domain-like"/>
    <property type="match status" value="2"/>
</dbReference>
<keyword evidence="8" id="KW-0675">Receptor</keyword>
<protein>
    <recommendedName>
        <fullName evidence="11">TIR domain-containing protein</fullName>
    </recommendedName>
</protein>
<evidence type="ECO:0000256" key="8">
    <source>
        <dbReference type="ARBA" id="ARBA00023170"/>
    </source>
</evidence>
<evidence type="ECO:0000256" key="2">
    <source>
        <dbReference type="ARBA" id="ARBA00022614"/>
    </source>
</evidence>
<accession>A0ABD3XRW7</accession>
<gene>
    <name evidence="12" type="ORF">ACJMK2_000686</name>
</gene>
<keyword evidence="6 10" id="KW-1133">Transmembrane helix</keyword>
<proteinExistence type="predicted"/>
<evidence type="ECO:0000259" key="11">
    <source>
        <dbReference type="PROSITE" id="PS50104"/>
    </source>
</evidence>
<keyword evidence="4" id="KW-0732">Signal</keyword>
<dbReference type="SUPFAM" id="SSF52200">
    <property type="entry name" value="Toll/Interleukin receptor TIR domain"/>
    <property type="match status" value="1"/>
</dbReference>
<evidence type="ECO:0000256" key="1">
    <source>
        <dbReference type="ARBA" id="ARBA00004167"/>
    </source>
</evidence>
<dbReference type="GO" id="GO:0016020">
    <property type="term" value="C:membrane"/>
    <property type="evidence" value="ECO:0007669"/>
    <property type="project" value="UniProtKB-SubCell"/>
</dbReference>
<dbReference type="AlphaFoldDB" id="A0ABD3XRW7"/>
<dbReference type="SMART" id="SM00369">
    <property type="entry name" value="LRR_TYP"/>
    <property type="match status" value="3"/>
</dbReference>
<dbReference type="PANTHER" id="PTHR24365">
    <property type="entry name" value="TOLL-LIKE RECEPTOR"/>
    <property type="match status" value="1"/>
</dbReference>
<dbReference type="InterPro" id="IPR032675">
    <property type="entry name" value="LRR_dom_sf"/>
</dbReference>
<evidence type="ECO:0000256" key="4">
    <source>
        <dbReference type="ARBA" id="ARBA00022729"/>
    </source>
</evidence>
<dbReference type="Gene3D" id="3.80.10.10">
    <property type="entry name" value="Ribonuclease Inhibitor"/>
    <property type="match status" value="2"/>
</dbReference>
<dbReference type="Proteomes" id="UP001634394">
    <property type="component" value="Unassembled WGS sequence"/>
</dbReference>
<evidence type="ECO:0000256" key="7">
    <source>
        <dbReference type="ARBA" id="ARBA00023136"/>
    </source>
</evidence>
<dbReference type="InterPro" id="IPR035897">
    <property type="entry name" value="Toll_tir_struct_dom_sf"/>
</dbReference>
<dbReference type="Gene3D" id="3.40.50.10140">
    <property type="entry name" value="Toll/interleukin-1 receptor homology (TIR) domain"/>
    <property type="match status" value="1"/>
</dbReference>
<name>A0ABD3XRW7_SINWO</name>
<sequence length="793" mass="90513">MDVEKLLILSLPFIVDIFRSSSDAHVVCTVNGISYTCTNISINTYFPLVLPENIQQVTIDGSNTAELSLTSGLFKHESWTNVSELSILEFSNAKFIERDFLDGLEKLKFLSISACPALMTIDPDAFQYTPDIEALHLDENYNLKLSQVEATLTGRLNKLKYLSLIGIQATKTRVVLGERFSKALHSKNLTNLIISRVKLLYIEHDSVLKTLAALKYLNLSYSSILLATNIQFTHTGIVSNRLELLDLTGCPMIVQYGLKKRDAIITRSILENIPYLFLQSITYYSNQLKINVRLINEHNITSSLKIWDFSQNNIIILNITFAGAYYLNALEALNLASNNMEYISPSFLSNLPSIKILDLSNNQLHIMQTSQDFPNIFSKNKDLEIIYLKNNKLSVVPSTLFSSNTKLRVIDLSDNELVYFNVELRNALDLRLTDLRNNHLKTLPAVFLEQVEQIFRHQPTANTQEATKTNILLRQLRDKNLIADKYNYGYKASKIVQLAEKHSVIPQHLMINILDNPIVCDCDTLDFVKWVIVTDIVISNRTNARCSYGNKEEFLNKETHEMIKENCRLLYMIGLVTGSLVAVVLCIFTFTAIIILWHKWTQQNQGLENLRREILQDNINFKYVVFLSYCSQDVHIVDEHILPSLNRILKEKLNTEKDLVCTGADSFVPGMLIIDEIHRCINESLVVIPVITPAFLRSRWSLKECVDALEKQRPVVVLMKQNTNTNDTVGAIKQLIANYTRATWSDNEGQFLIHPSWYFVGEAIIRRASETFINYRSQSVNTPNELIPLVNRT</sequence>
<keyword evidence="7 10" id="KW-0472">Membrane</keyword>
<reference evidence="12 13" key="1">
    <citation type="submission" date="2024-11" db="EMBL/GenBank/DDBJ databases">
        <title>Chromosome-level genome assembly of the freshwater bivalve Anodonta woodiana.</title>
        <authorList>
            <person name="Chen X."/>
        </authorList>
    </citation>
    <scope>NUCLEOTIDE SEQUENCE [LARGE SCALE GENOMIC DNA]</scope>
    <source>
        <strain evidence="12">MN2024</strain>
        <tissue evidence="12">Gills</tissue>
    </source>
</reference>
<keyword evidence="3 10" id="KW-0812">Transmembrane</keyword>
<evidence type="ECO:0000256" key="5">
    <source>
        <dbReference type="ARBA" id="ARBA00022737"/>
    </source>
</evidence>
<dbReference type="PROSITE" id="PS50104">
    <property type="entry name" value="TIR"/>
    <property type="match status" value="1"/>
</dbReference>
<dbReference type="EMBL" id="JBJQND010000001">
    <property type="protein sequence ID" value="KAL3888316.1"/>
    <property type="molecule type" value="Genomic_DNA"/>
</dbReference>
<dbReference type="PANTHER" id="PTHR24365:SF530">
    <property type="entry name" value="MSTPROX-RELATED"/>
    <property type="match status" value="1"/>
</dbReference>
<organism evidence="12 13">
    <name type="scientific">Sinanodonta woodiana</name>
    <name type="common">Chinese pond mussel</name>
    <name type="synonym">Anodonta woodiana</name>
    <dbReference type="NCBI Taxonomy" id="1069815"/>
    <lineage>
        <taxon>Eukaryota</taxon>
        <taxon>Metazoa</taxon>
        <taxon>Spiralia</taxon>
        <taxon>Lophotrochozoa</taxon>
        <taxon>Mollusca</taxon>
        <taxon>Bivalvia</taxon>
        <taxon>Autobranchia</taxon>
        <taxon>Heteroconchia</taxon>
        <taxon>Palaeoheterodonta</taxon>
        <taxon>Unionida</taxon>
        <taxon>Unionoidea</taxon>
        <taxon>Unionidae</taxon>
        <taxon>Unioninae</taxon>
        <taxon>Sinanodonta</taxon>
    </lineage>
</organism>
<dbReference type="Pfam" id="PF01582">
    <property type="entry name" value="TIR"/>
    <property type="match status" value="1"/>
</dbReference>
<keyword evidence="2" id="KW-0433">Leucine-rich repeat</keyword>
<evidence type="ECO:0000313" key="12">
    <source>
        <dbReference type="EMBL" id="KAL3888316.1"/>
    </source>
</evidence>
<feature type="domain" description="TIR" evidence="11">
    <location>
        <begin position="621"/>
        <end position="764"/>
    </location>
</feature>
<evidence type="ECO:0000313" key="13">
    <source>
        <dbReference type="Proteomes" id="UP001634394"/>
    </source>
</evidence>